<name>A0AA35YY21_LACSI</name>
<evidence type="ECO:0000313" key="2">
    <source>
        <dbReference type="Proteomes" id="UP001177003"/>
    </source>
</evidence>
<dbReference type="EMBL" id="OX465080">
    <property type="protein sequence ID" value="CAI9282196.1"/>
    <property type="molecule type" value="Genomic_DNA"/>
</dbReference>
<sequence length="229" mass="26055">MSEEDAAITPSAVIERDRDTTVQSSILAPKQSYGSNIESTFTQSFPVIQAISSPLPESIPMDQDFQIPIIEEVVFPSEGAQASGSSSETPELIIFKGKRKFSEFEFMDVALLQSRVFDLEQRSAEKDFIIGNERAIRSAPDANLYSFLSSGLVTTQERRENQIRVDQLKGKMLVMKHSDQNCPGEHHEMFFRETGKKFTDKYGDRFGIFMWGYDTEKKMWTVKRKSGRI</sequence>
<protein>
    <submittedName>
        <fullName evidence="1">Uncharacterized protein</fullName>
    </submittedName>
</protein>
<organism evidence="1 2">
    <name type="scientific">Lactuca saligna</name>
    <name type="common">Willowleaf lettuce</name>
    <dbReference type="NCBI Taxonomy" id="75948"/>
    <lineage>
        <taxon>Eukaryota</taxon>
        <taxon>Viridiplantae</taxon>
        <taxon>Streptophyta</taxon>
        <taxon>Embryophyta</taxon>
        <taxon>Tracheophyta</taxon>
        <taxon>Spermatophyta</taxon>
        <taxon>Magnoliopsida</taxon>
        <taxon>eudicotyledons</taxon>
        <taxon>Gunneridae</taxon>
        <taxon>Pentapetalae</taxon>
        <taxon>asterids</taxon>
        <taxon>campanulids</taxon>
        <taxon>Asterales</taxon>
        <taxon>Asteraceae</taxon>
        <taxon>Cichorioideae</taxon>
        <taxon>Cichorieae</taxon>
        <taxon>Lactucinae</taxon>
        <taxon>Lactuca</taxon>
    </lineage>
</organism>
<dbReference type="Proteomes" id="UP001177003">
    <property type="component" value="Chromosome 4"/>
</dbReference>
<evidence type="ECO:0000313" key="1">
    <source>
        <dbReference type="EMBL" id="CAI9282196.1"/>
    </source>
</evidence>
<keyword evidence="2" id="KW-1185">Reference proteome</keyword>
<reference evidence="1" key="1">
    <citation type="submission" date="2023-04" db="EMBL/GenBank/DDBJ databases">
        <authorList>
            <person name="Vijverberg K."/>
            <person name="Xiong W."/>
            <person name="Schranz E."/>
        </authorList>
    </citation>
    <scope>NUCLEOTIDE SEQUENCE</scope>
</reference>
<proteinExistence type="predicted"/>
<gene>
    <name evidence="1" type="ORF">LSALG_LOCUS21846</name>
</gene>
<accession>A0AA35YY21</accession>
<dbReference type="AlphaFoldDB" id="A0AA35YY21"/>